<evidence type="ECO:0000313" key="1">
    <source>
        <dbReference type="EMBL" id="EKO33315.1"/>
    </source>
</evidence>
<dbReference type="AlphaFoldDB" id="A0A0E2BDE6"/>
<reference evidence="1" key="1">
    <citation type="submission" date="2012-10" db="EMBL/GenBank/DDBJ databases">
        <authorList>
            <person name="Harkins D.M."/>
            <person name="Durkin A.S."/>
            <person name="Brinkac L.M."/>
            <person name="Haft D.H."/>
            <person name="Selengut J.D."/>
            <person name="Sanka R."/>
            <person name="DePew J."/>
            <person name="Purushe J."/>
            <person name="Matthias M.A."/>
            <person name="Vinetz J.M."/>
            <person name="Sutton G.G."/>
            <person name="Nierman W.C."/>
            <person name="Fouts D.E."/>
        </authorList>
    </citation>
    <scope>NUCLEOTIDE SEQUENCE [LARGE SCALE GENOMIC DNA]</scope>
    <source>
        <strain evidence="1">MOR084</strain>
    </source>
</reference>
<gene>
    <name evidence="1" type="ORF">LEP1GSC179_2691</name>
</gene>
<proteinExistence type="predicted"/>
<name>A0A0E2BDE6_9LEPT</name>
<accession>A0A0E2BDE6</accession>
<comment type="caution">
    <text evidence="1">The sequence shown here is derived from an EMBL/GenBank/DDBJ whole genome shotgun (WGS) entry which is preliminary data.</text>
</comment>
<sequence length="39" mass="4504">MEQIFPNKEELERVNKKYGAIEGGKQHVGNLAKYLETLK</sequence>
<dbReference type="Proteomes" id="UP000006329">
    <property type="component" value="Unassembled WGS sequence"/>
</dbReference>
<organism evidence="1 2">
    <name type="scientific">Leptospira santarosai str. MOR084</name>
    <dbReference type="NCBI Taxonomy" id="1049984"/>
    <lineage>
        <taxon>Bacteria</taxon>
        <taxon>Pseudomonadati</taxon>
        <taxon>Spirochaetota</taxon>
        <taxon>Spirochaetia</taxon>
        <taxon>Leptospirales</taxon>
        <taxon>Leptospiraceae</taxon>
        <taxon>Leptospira</taxon>
    </lineage>
</organism>
<keyword evidence="2" id="KW-1185">Reference proteome</keyword>
<evidence type="ECO:0000313" key="2">
    <source>
        <dbReference type="Proteomes" id="UP000006329"/>
    </source>
</evidence>
<protein>
    <submittedName>
        <fullName evidence="1">Toxin-antitoxin system, toxin component</fullName>
    </submittedName>
</protein>
<dbReference type="EMBL" id="AHON02000051">
    <property type="protein sequence ID" value="EKO33315.1"/>
    <property type="molecule type" value="Genomic_DNA"/>
</dbReference>